<dbReference type="OrthoDB" id="2368484at2759"/>
<protein>
    <submittedName>
        <fullName evidence="2">Uncharacterized protein</fullName>
    </submittedName>
</protein>
<dbReference type="AlphaFoldDB" id="A0A9P5RW90"/>
<accession>A0A9P5RW90</accession>
<feature type="chain" id="PRO_5040151633" evidence="1">
    <location>
        <begin position="20"/>
        <end position="144"/>
    </location>
</feature>
<keyword evidence="1" id="KW-0732">Signal</keyword>
<dbReference type="EMBL" id="JAAAUQ010000546">
    <property type="protein sequence ID" value="KAF9149302.1"/>
    <property type="molecule type" value="Genomic_DNA"/>
</dbReference>
<gene>
    <name evidence="2" type="ORF">BG015_008899</name>
</gene>
<organism evidence="2 3">
    <name type="scientific">Linnemannia schmuckeri</name>
    <dbReference type="NCBI Taxonomy" id="64567"/>
    <lineage>
        <taxon>Eukaryota</taxon>
        <taxon>Fungi</taxon>
        <taxon>Fungi incertae sedis</taxon>
        <taxon>Mucoromycota</taxon>
        <taxon>Mortierellomycotina</taxon>
        <taxon>Mortierellomycetes</taxon>
        <taxon>Mortierellales</taxon>
        <taxon>Mortierellaceae</taxon>
        <taxon>Linnemannia</taxon>
    </lineage>
</organism>
<name>A0A9P5RW90_9FUNG</name>
<evidence type="ECO:0000313" key="3">
    <source>
        <dbReference type="Proteomes" id="UP000748756"/>
    </source>
</evidence>
<evidence type="ECO:0000313" key="2">
    <source>
        <dbReference type="EMBL" id="KAF9149302.1"/>
    </source>
</evidence>
<proteinExistence type="predicted"/>
<comment type="caution">
    <text evidence="2">The sequence shown here is derived from an EMBL/GenBank/DDBJ whole genome shotgun (WGS) entry which is preliminary data.</text>
</comment>
<reference evidence="2" key="1">
    <citation type="journal article" date="2020" name="Fungal Divers.">
        <title>Resolving the Mortierellaceae phylogeny through synthesis of multi-gene phylogenetics and phylogenomics.</title>
        <authorList>
            <person name="Vandepol N."/>
            <person name="Liber J."/>
            <person name="Desiro A."/>
            <person name="Na H."/>
            <person name="Kennedy M."/>
            <person name="Barry K."/>
            <person name="Grigoriev I.V."/>
            <person name="Miller A.N."/>
            <person name="O'Donnell K."/>
            <person name="Stajich J.E."/>
            <person name="Bonito G."/>
        </authorList>
    </citation>
    <scope>NUCLEOTIDE SEQUENCE</scope>
    <source>
        <strain evidence="2">NRRL 6426</strain>
    </source>
</reference>
<dbReference type="Proteomes" id="UP000748756">
    <property type="component" value="Unassembled WGS sequence"/>
</dbReference>
<feature type="signal peptide" evidence="1">
    <location>
        <begin position="1"/>
        <end position="19"/>
    </location>
</feature>
<sequence length="144" mass="16466">MRPFLVCLLAAVLPATCLARQESFCEDKVSYRGRLFGRPAYHDLQEQVPGWVFFNQNRIQGRVHGNTFWNIKGELKENFPMDDFMFDPVTYTLNHPADFEGPFSGKIGRGEITLKWERSGATITGRSPIGDFEVEGKTYVDWSP</sequence>
<keyword evidence="3" id="KW-1185">Reference proteome</keyword>
<evidence type="ECO:0000256" key="1">
    <source>
        <dbReference type="SAM" id="SignalP"/>
    </source>
</evidence>